<keyword evidence="1" id="KW-0812">Transmembrane</keyword>
<organism evidence="2 3">
    <name type="scientific">Sphingobacterium corticis</name>
    <dbReference type="NCBI Taxonomy" id="1812823"/>
    <lineage>
        <taxon>Bacteria</taxon>
        <taxon>Pseudomonadati</taxon>
        <taxon>Bacteroidota</taxon>
        <taxon>Sphingobacteriia</taxon>
        <taxon>Sphingobacteriales</taxon>
        <taxon>Sphingobacteriaceae</taxon>
        <taxon>Sphingobacterium</taxon>
    </lineage>
</organism>
<accession>A0ABW5NJW4</accession>
<feature type="transmembrane region" description="Helical" evidence="1">
    <location>
        <begin position="87"/>
        <end position="108"/>
    </location>
</feature>
<name>A0ABW5NJW4_9SPHI</name>
<feature type="transmembrane region" description="Helical" evidence="1">
    <location>
        <begin position="43"/>
        <end position="67"/>
    </location>
</feature>
<gene>
    <name evidence="2" type="ORF">ACFSQ3_08075</name>
</gene>
<keyword evidence="1" id="KW-1133">Transmembrane helix</keyword>
<comment type="caution">
    <text evidence="2">The sequence shown here is derived from an EMBL/GenBank/DDBJ whole genome shotgun (WGS) entry which is preliminary data.</text>
</comment>
<reference evidence="3" key="1">
    <citation type="journal article" date="2019" name="Int. J. Syst. Evol. Microbiol.">
        <title>The Global Catalogue of Microorganisms (GCM) 10K type strain sequencing project: providing services to taxonomists for standard genome sequencing and annotation.</title>
        <authorList>
            <consortium name="The Broad Institute Genomics Platform"/>
            <consortium name="The Broad Institute Genome Sequencing Center for Infectious Disease"/>
            <person name="Wu L."/>
            <person name="Ma J."/>
        </authorList>
    </citation>
    <scope>NUCLEOTIDE SEQUENCE [LARGE SCALE GENOMIC DNA]</scope>
    <source>
        <strain evidence="3">KCTC 42248</strain>
    </source>
</reference>
<keyword evidence="3" id="KW-1185">Reference proteome</keyword>
<evidence type="ECO:0000256" key="1">
    <source>
        <dbReference type="SAM" id="Phobius"/>
    </source>
</evidence>
<dbReference type="Pfam" id="PF13858">
    <property type="entry name" value="DUF4199"/>
    <property type="match status" value="1"/>
</dbReference>
<protein>
    <submittedName>
        <fullName evidence="2">DUF4199 domain-containing protein</fullName>
    </submittedName>
</protein>
<dbReference type="Proteomes" id="UP001597393">
    <property type="component" value="Unassembled WGS sequence"/>
</dbReference>
<evidence type="ECO:0000313" key="3">
    <source>
        <dbReference type="Proteomes" id="UP001597393"/>
    </source>
</evidence>
<sequence length="207" mass="22861">MTTNPVLPNDLKKKAAIFGLIIGAAILLFSIASLVFGANATGLFTAAFVSIILVYVIPLIITCFLIVKLRRLIGGFWSFRTALSYIYLMLAVAVAFSTVGMRAFSYFAPSLEERSLDNMANLSIEYFESLGVPDEQIDATIAEIDVQREALYTFSLPKLLQAVALTLIMYFILALILAAIFKKEQPMFVEESASDPHPWKSNEESNS</sequence>
<feature type="transmembrane region" description="Helical" evidence="1">
    <location>
        <begin position="15"/>
        <end position="37"/>
    </location>
</feature>
<dbReference type="RefSeq" id="WP_380869037.1">
    <property type="nucleotide sequence ID" value="NZ_JBHUMA010000006.1"/>
</dbReference>
<feature type="transmembrane region" description="Helical" evidence="1">
    <location>
        <begin position="159"/>
        <end position="181"/>
    </location>
</feature>
<proteinExistence type="predicted"/>
<dbReference type="InterPro" id="IPR025250">
    <property type="entry name" value="DUF4199"/>
</dbReference>
<keyword evidence="1" id="KW-0472">Membrane</keyword>
<dbReference type="EMBL" id="JBHUMA010000006">
    <property type="protein sequence ID" value="MFD2598908.1"/>
    <property type="molecule type" value="Genomic_DNA"/>
</dbReference>
<evidence type="ECO:0000313" key="2">
    <source>
        <dbReference type="EMBL" id="MFD2598908.1"/>
    </source>
</evidence>